<dbReference type="AlphaFoldDB" id="A0A7I5E5M7"/>
<sequence length="692" mass="77627">MELPFVYMDPFEKNVDIANAAPFITQARHIIASDAVSNGLKQEILENAMELITGVKRYYQTREKEERLSKKDAELDEKLYGVQQELATKERSNIELRASIEEQKYNIRVSEMELRRSRDKTTDFLRKRKELEEECRRLSAQVEQNNAVWISRLQTARNQQTRFDELISCSVRIAKQNNEKKAVEALTERLAKLKMECCQFEKERAKLKKELEFQTITPLRVFMVNFAKIALRTYEMQEKLHEARRTEEHLKIEEAERRARVGASEYDVFDITFASQDLALNKTQERAVPTEPPRASLHVLPETAEEETASGGTLNSCESLCSTSPAQPPPASEQDVVLARTNAVKSYVTQQSEAVARETVQSDDNDSGELTRDEDERVSFCSRDFKQAQGMDVEVASNADEECVPLHKDNDRNGTLEERDTMIRDQDVGVGDFSDDDSAIDPEAEDDEMNNSMENGNEKVMEQTEYIEKQDAHSNSFFLPKKSSDKDSNNYSTPISSSQSFVEGQTSAPSSQQSQQNSMNNCAAIPNRKGPSSMMPNSKNPTSMDPSQEADAILNTLLKAPPSPIQEEMAFDFNCSLDNDEFDPTAALNISAHSNDPGADFLSLMESTNEKREKQRQNSSSPAKDFSFSIFGLGGDAASDQGSDKGFAFDFGGTLNGDEDRDGGGFQFDFNASSANDGSGEKTDKGFNLFDF</sequence>
<feature type="region of interest" description="Disordered" evidence="2">
    <location>
        <begin position="354"/>
        <end position="377"/>
    </location>
</feature>
<name>A0A7I5E5M7_HAECO</name>
<dbReference type="Proteomes" id="UP000025227">
    <property type="component" value="Unplaced"/>
</dbReference>
<reference evidence="4" key="1">
    <citation type="submission" date="2020-12" db="UniProtKB">
        <authorList>
            <consortium name="WormBaseParasite"/>
        </authorList>
    </citation>
    <scope>IDENTIFICATION</scope>
    <source>
        <strain evidence="4">MHco3</strain>
    </source>
</reference>
<dbReference type="OrthoDB" id="5872730at2759"/>
<feature type="compositionally biased region" description="Basic and acidic residues" evidence="2">
    <location>
        <begin position="405"/>
        <end position="427"/>
    </location>
</feature>
<accession>A0A7I5E5M7</accession>
<keyword evidence="3" id="KW-1185">Reference proteome</keyword>
<feature type="compositionally biased region" description="Low complexity" evidence="2">
    <location>
        <begin position="510"/>
        <end position="521"/>
    </location>
</feature>
<feature type="region of interest" description="Disordered" evidence="2">
    <location>
        <begin position="648"/>
        <end position="687"/>
    </location>
</feature>
<evidence type="ECO:0000313" key="3">
    <source>
        <dbReference type="Proteomes" id="UP000025227"/>
    </source>
</evidence>
<feature type="coiled-coil region" evidence="1">
    <location>
        <begin position="114"/>
        <end position="148"/>
    </location>
</feature>
<evidence type="ECO:0000313" key="4">
    <source>
        <dbReference type="WBParaSite" id="HCON_00013190-00001"/>
    </source>
</evidence>
<feature type="region of interest" description="Disordered" evidence="2">
    <location>
        <begin position="405"/>
        <end position="551"/>
    </location>
</feature>
<feature type="compositionally biased region" description="Polar residues" evidence="2">
    <location>
        <begin position="491"/>
        <end position="509"/>
    </location>
</feature>
<feature type="compositionally biased region" description="Acidic residues" evidence="2">
    <location>
        <begin position="433"/>
        <end position="449"/>
    </location>
</feature>
<organism evidence="3 4">
    <name type="scientific">Haemonchus contortus</name>
    <name type="common">Barber pole worm</name>
    <dbReference type="NCBI Taxonomy" id="6289"/>
    <lineage>
        <taxon>Eukaryota</taxon>
        <taxon>Metazoa</taxon>
        <taxon>Ecdysozoa</taxon>
        <taxon>Nematoda</taxon>
        <taxon>Chromadorea</taxon>
        <taxon>Rhabditida</taxon>
        <taxon>Rhabditina</taxon>
        <taxon>Rhabditomorpha</taxon>
        <taxon>Strongyloidea</taxon>
        <taxon>Trichostrongylidae</taxon>
        <taxon>Haemonchus</taxon>
    </lineage>
</organism>
<evidence type="ECO:0000256" key="1">
    <source>
        <dbReference type="SAM" id="Coils"/>
    </source>
</evidence>
<dbReference type="WBParaSite" id="HCON_00013190-00001">
    <property type="protein sequence ID" value="HCON_00013190-00001"/>
    <property type="gene ID" value="HCON_00013190"/>
</dbReference>
<feature type="compositionally biased region" description="Polar residues" evidence="2">
    <location>
        <begin position="310"/>
        <end position="325"/>
    </location>
</feature>
<feature type="compositionally biased region" description="Polar residues" evidence="2">
    <location>
        <begin position="534"/>
        <end position="546"/>
    </location>
</feature>
<feature type="region of interest" description="Disordered" evidence="2">
    <location>
        <begin position="283"/>
        <end position="334"/>
    </location>
</feature>
<keyword evidence="1" id="KW-0175">Coiled coil</keyword>
<proteinExistence type="predicted"/>
<dbReference type="OMA" id="MVNFAKI"/>
<feature type="compositionally biased region" description="Basic and acidic residues" evidence="2">
    <location>
        <begin position="456"/>
        <end position="472"/>
    </location>
</feature>
<protein>
    <submittedName>
        <fullName evidence="4">Coiled-coil domain-containing protein 176</fullName>
    </submittedName>
</protein>
<evidence type="ECO:0000256" key="2">
    <source>
        <dbReference type="SAM" id="MobiDB-lite"/>
    </source>
</evidence>